<keyword evidence="1" id="KW-0802">TPR repeat</keyword>
<dbReference type="Gene3D" id="1.25.40.10">
    <property type="entry name" value="Tetratricopeptide repeat domain"/>
    <property type="match status" value="1"/>
</dbReference>
<comment type="caution">
    <text evidence="2">The sequence shown here is derived from an EMBL/GenBank/DDBJ whole genome shotgun (WGS) entry which is preliminary data.</text>
</comment>
<dbReference type="AlphaFoldDB" id="A0A2K2HEN1"/>
<evidence type="ECO:0000313" key="3">
    <source>
        <dbReference type="Proteomes" id="UP000236340"/>
    </source>
</evidence>
<dbReference type="EMBL" id="PPFX01000001">
    <property type="protein sequence ID" value="PNU21754.1"/>
    <property type="molecule type" value="Genomic_DNA"/>
</dbReference>
<organism evidence="2 3">
    <name type="scientific">Geothermobacter hydrogeniphilus</name>
    <dbReference type="NCBI Taxonomy" id="1969733"/>
    <lineage>
        <taxon>Bacteria</taxon>
        <taxon>Pseudomonadati</taxon>
        <taxon>Thermodesulfobacteriota</taxon>
        <taxon>Desulfuromonadia</taxon>
        <taxon>Desulfuromonadales</taxon>
        <taxon>Geothermobacteraceae</taxon>
        <taxon>Geothermobacter</taxon>
    </lineage>
</organism>
<feature type="repeat" description="TPR" evidence="1">
    <location>
        <begin position="74"/>
        <end position="107"/>
    </location>
</feature>
<dbReference type="PROSITE" id="PS50005">
    <property type="entry name" value="TPR"/>
    <property type="match status" value="1"/>
</dbReference>
<dbReference type="Proteomes" id="UP000236340">
    <property type="component" value="Unassembled WGS sequence"/>
</dbReference>
<dbReference type="OrthoDB" id="5398227at2"/>
<accession>A0A2K2HEN1</accession>
<protein>
    <submittedName>
        <fullName evidence="2">Uncharacterized protein</fullName>
    </submittedName>
</protein>
<dbReference type="InterPro" id="IPR011990">
    <property type="entry name" value="TPR-like_helical_dom_sf"/>
</dbReference>
<dbReference type="Pfam" id="PF13181">
    <property type="entry name" value="TPR_8"/>
    <property type="match status" value="1"/>
</dbReference>
<dbReference type="SUPFAM" id="SSF48452">
    <property type="entry name" value="TPR-like"/>
    <property type="match status" value="1"/>
</dbReference>
<name>A0A2K2HEN1_9BACT</name>
<proteinExistence type="predicted"/>
<dbReference type="RefSeq" id="WP_103113868.1">
    <property type="nucleotide sequence ID" value="NZ_PPFX01000001.1"/>
</dbReference>
<evidence type="ECO:0000313" key="2">
    <source>
        <dbReference type="EMBL" id="PNU21754.1"/>
    </source>
</evidence>
<evidence type="ECO:0000256" key="1">
    <source>
        <dbReference type="PROSITE-ProRule" id="PRU00339"/>
    </source>
</evidence>
<dbReference type="InterPro" id="IPR019734">
    <property type="entry name" value="TPR_rpt"/>
</dbReference>
<sequence>MSRERFNVLVKRGKQAIAEDDTLLALVLFEDAARLSATPLVKSHLAYCLAREKKQFQKAIAMCLAAQQSDPGKSLHYLNLGKVYLEAGQKGRAIRAFRQGLKMERNQEIIDQLKRLGQRKPPPVASLPREHFLNRKLGVLLSRVGMR</sequence>
<gene>
    <name evidence="2" type="ORF">C2E25_00565</name>
</gene>
<reference evidence="2 3" key="1">
    <citation type="journal article" date="2018" name="Genome Announc.">
        <title>Genome Sequence of Geothermobacter sp. HR-1 Iron Reducer from the Loihi Seamount.</title>
        <authorList>
            <person name="Smith H."/>
            <person name="Abuyen K."/>
            <person name="Tremblay J."/>
            <person name="Savalia P."/>
            <person name="Perez-Rodriguez I."/>
            <person name="Emerson D."/>
            <person name="Tully B."/>
            <person name="Amend J."/>
        </authorList>
    </citation>
    <scope>NUCLEOTIDE SEQUENCE [LARGE SCALE GENOMIC DNA]</scope>
    <source>
        <strain evidence="2 3">HR-1</strain>
    </source>
</reference>